<dbReference type="InterPro" id="IPR003115">
    <property type="entry name" value="ParB_N"/>
</dbReference>
<feature type="coiled-coil region" evidence="1">
    <location>
        <begin position="299"/>
        <end position="342"/>
    </location>
</feature>
<feature type="domain" description="ParB-like N-terminal" evidence="3">
    <location>
        <begin position="4"/>
        <end position="100"/>
    </location>
</feature>
<gene>
    <name evidence="4" type="primary">spo0C_1</name>
    <name evidence="4" type="ORF">ElP_28640</name>
</gene>
<dbReference type="PANTHER" id="PTHR33375:SF7">
    <property type="entry name" value="CHROMOSOME 2-PARTITIONING PROTEIN PARB-RELATED"/>
    <property type="match status" value="1"/>
</dbReference>
<dbReference type="OrthoDB" id="251111at2"/>
<sequence length="638" mass="70203">MTAQTIEVKKLSKSPLNVRRGSSSKSPLDEMKASILAHGLMQNLTAYPGKKGKYFVSAGSRRLEALQALIAEGQLPEDHAVPCLIVTEEQAQEMSLAENMVRLAMHPADEFEAFAALVEKSETAEQIGQRFGKTEKHVLQRLKLGRVAPELLEEYREGKLKLEVLEAFTITDDRKRQLKVYKQVKNGWQIHHASEIRSLLTDKMAKADSKLTAFVGLEAYQAAGGKTRSDLFGEDVYLEDMTLLHRLAGEKLEAEAEKLRADGWGWVEADFEGDYSTLSKFGRIQPVPLDAPADLMAELEAAKAEEQRIEDAIDATEDDDELESLYEQCRLAEEKREAVEEKLESFTDFDPEQKKLAGCFVRVVWGGRLSIDKGLVKPEDKKAAATAQASSDEEDSEESAPAKPALSQALIDDLKAYRTQVAQVAIAENPAIAFDLLVVTAARKVLTSQGGFDGANVSFNQSYPRPSGGEQTAAAARLEAIREALPLAWLREKTEAAQLAAFQRLDEADKHRILAYCTAMTLQPKLAPGAGKQRTVYDAALAQTGVNVAAYWRPTAANFFGRIKIGQLLEVGERVLGALWVSHRRNSKRAALVTQLNEAFAEPQTHGKTPEQVEALRQWLPEGMAFGAEEAKAVAEAA</sequence>
<evidence type="ECO:0000313" key="5">
    <source>
        <dbReference type="Proteomes" id="UP000317835"/>
    </source>
</evidence>
<keyword evidence="5" id="KW-1185">Reference proteome</keyword>
<dbReference type="Gene3D" id="3.90.1530.30">
    <property type="match status" value="1"/>
</dbReference>
<dbReference type="EMBL" id="CP036426">
    <property type="protein sequence ID" value="QDV34967.1"/>
    <property type="molecule type" value="Genomic_DNA"/>
</dbReference>
<accession>A0A518H2C4</accession>
<dbReference type="InterPro" id="IPR036086">
    <property type="entry name" value="ParB/Sulfiredoxin_sf"/>
</dbReference>
<organism evidence="4 5">
    <name type="scientific">Tautonia plasticadhaerens</name>
    <dbReference type="NCBI Taxonomy" id="2527974"/>
    <lineage>
        <taxon>Bacteria</taxon>
        <taxon>Pseudomonadati</taxon>
        <taxon>Planctomycetota</taxon>
        <taxon>Planctomycetia</taxon>
        <taxon>Isosphaerales</taxon>
        <taxon>Isosphaeraceae</taxon>
        <taxon>Tautonia</taxon>
    </lineage>
</organism>
<dbReference type="GO" id="GO:0005694">
    <property type="term" value="C:chromosome"/>
    <property type="evidence" value="ECO:0007669"/>
    <property type="project" value="TreeGrafter"/>
</dbReference>
<evidence type="ECO:0000256" key="2">
    <source>
        <dbReference type="SAM" id="MobiDB-lite"/>
    </source>
</evidence>
<dbReference type="Gene3D" id="1.10.10.2830">
    <property type="match status" value="1"/>
</dbReference>
<protein>
    <submittedName>
        <fullName evidence="4">Chromosome-partitioning protein Spo0J</fullName>
    </submittedName>
</protein>
<feature type="region of interest" description="Disordered" evidence="2">
    <location>
        <begin position="380"/>
        <end position="404"/>
    </location>
</feature>
<name>A0A518H2C4_9BACT</name>
<dbReference type="Proteomes" id="UP000317835">
    <property type="component" value="Chromosome"/>
</dbReference>
<proteinExistence type="predicted"/>
<dbReference type="KEGG" id="tpla:ElP_28640"/>
<dbReference type="InterPro" id="IPR050336">
    <property type="entry name" value="Chromosome_partition/occlusion"/>
</dbReference>
<dbReference type="AlphaFoldDB" id="A0A518H2C4"/>
<dbReference type="PANTHER" id="PTHR33375">
    <property type="entry name" value="CHROMOSOME-PARTITIONING PROTEIN PARB-RELATED"/>
    <property type="match status" value="1"/>
</dbReference>
<dbReference type="GO" id="GO:0007059">
    <property type="term" value="P:chromosome segregation"/>
    <property type="evidence" value="ECO:0007669"/>
    <property type="project" value="TreeGrafter"/>
</dbReference>
<dbReference type="SUPFAM" id="SSF110849">
    <property type="entry name" value="ParB/Sulfiredoxin"/>
    <property type="match status" value="1"/>
</dbReference>
<evidence type="ECO:0000259" key="3">
    <source>
        <dbReference type="SMART" id="SM00470"/>
    </source>
</evidence>
<keyword evidence="1" id="KW-0175">Coiled coil</keyword>
<evidence type="ECO:0000256" key="1">
    <source>
        <dbReference type="SAM" id="Coils"/>
    </source>
</evidence>
<dbReference type="SUPFAM" id="SSF109709">
    <property type="entry name" value="KorB DNA-binding domain-like"/>
    <property type="match status" value="1"/>
</dbReference>
<evidence type="ECO:0000313" key="4">
    <source>
        <dbReference type="EMBL" id="QDV34967.1"/>
    </source>
</evidence>
<reference evidence="4 5" key="1">
    <citation type="submission" date="2019-02" db="EMBL/GenBank/DDBJ databases">
        <title>Deep-cultivation of Planctomycetes and their phenomic and genomic characterization uncovers novel biology.</title>
        <authorList>
            <person name="Wiegand S."/>
            <person name="Jogler M."/>
            <person name="Boedeker C."/>
            <person name="Pinto D."/>
            <person name="Vollmers J."/>
            <person name="Rivas-Marin E."/>
            <person name="Kohn T."/>
            <person name="Peeters S.H."/>
            <person name="Heuer A."/>
            <person name="Rast P."/>
            <person name="Oberbeckmann S."/>
            <person name="Bunk B."/>
            <person name="Jeske O."/>
            <person name="Meyerdierks A."/>
            <person name="Storesund J.E."/>
            <person name="Kallscheuer N."/>
            <person name="Luecker S."/>
            <person name="Lage O.M."/>
            <person name="Pohl T."/>
            <person name="Merkel B.J."/>
            <person name="Hornburger P."/>
            <person name="Mueller R.-W."/>
            <person name="Bruemmer F."/>
            <person name="Labrenz M."/>
            <person name="Spormann A.M."/>
            <person name="Op den Camp H."/>
            <person name="Overmann J."/>
            <person name="Amann R."/>
            <person name="Jetten M.S.M."/>
            <person name="Mascher T."/>
            <person name="Medema M.H."/>
            <person name="Devos D.P."/>
            <person name="Kaster A.-K."/>
            <person name="Ovreas L."/>
            <person name="Rohde M."/>
            <person name="Galperin M.Y."/>
            <person name="Jogler C."/>
        </authorList>
    </citation>
    <scope>NUCLEOTIDE SEQUENCE [LARGE SCALE GENOMIC DNA]</scope>
    <source>
        <strain evidence="4 5">ElP</strain>
    </source>
</reference>
<dbReference type="SMART" id="SM00470">
    <property type="entry name" value="ParB"/>
    <property type="match status" value="1"/>
</dbReference>
<dbReference type="CDD" id="cd16406">
    <property type="entry name" value="ParB_N_like"/>
    <property type="match status" value="1"/>
</dbReference>
<dbReference type="Pfam" id="PF02195">
    <property type="entry name" value="ParB_N"/>
    <property type="match status" value="1"/>
</dbReference>
<dbReference type="RefSeq" id="WP_145270238.1">
    <property type="nucleotide sequence ID" value="NZ_CP036426.1"/>
</dbReference>